<protein>
    <submittedName>
        <fullName evidence="1">Uncharacterized protein</fullName>
    </submittedName>
</protein>
<reference evidence="2" key="1">
    <citation type="journal article" date="2014" name="Science">
        <title>Ancient hybridizations among the ancestral genomes of bread wheat.</title>
        <authorList>
            <consortium name="International Wheat Genome Sequencing Consortium,"/>
            <person name="Marcussen T."/>
            <person name="Sandve S.R."/>
            <person name="Heier L."/>
            <person name="Spannagl M."/>
            <person name="Pfeifer M."/>
            <person name="Jakobsen K.S."/>
            <person name="Wulff B.B."/>
            <person name="Steuernagel B."/>
            <person name="Mayer K.F."/>
            <person name="Olsen O.A."/>
        </authorList>
    </citation>
    <scope>NUCLEOTIDE SEQUENCE [LARGE SCALE GENOMIC DNA]</scope>
    <source>
        <strain evidence="2">cv. AL8/78</strain>
    </source>
</reference>
<organism evidence="1 2">
    <name type="scientific">Aegilops tauschii subsp. strangulata</name>
    <name type="common">Goatgrass</name>
    <dbReference type="NCBI Taxonomy" id="200361"/>
    <lineage>
        <taxon>Eukaryota</taxon>
        <taxon>Viridiplantae</taxon>
        <taxon>Streptophyta</taxon>
        <taxon>Embryophyta</taxon>
        <taxon>Tracheophyta</taxon>
        <taxon>Spermatophyta</taxon>
        <taxon>Magnoliopsida</taxon>
        <taxon>Liliopsida</taxon>
        <taxon>Poales</taxon>
        <taxon>Poaceae</taxon>
        <taxon>BOP clade</taxon>
        <taxon>Pooideae</taxon>
        <taxon>Triticodae</taxon>
        <taxon>Triticeae</taxon>
        <taxon>Triticinae</taxon>
        <taxon>Aegilops</taxon>
    </lineage>
</organism>
<dbReference type="AlphaFoldDB" id="A0A453KFG2"/>
<name>A0A453KFG2_AEGTS</name>
<proteinExistence type="predicted"/>
<accession>A0A453KFG2</accession>
<dbReference type="Gramene" id="AET5Gv20399000.27">
    <property type="protein sequence ID" value="AET5Gv20399000.27"/>
    <property type="gene ID" value="AET5Gv20399000"/>
</dbReference>
<reference evidence="1" key="3">
    <citation type="journal article" date="2017" name="Nature">
        <title>Genome sequence of the progenitor of the wheat D genome Aegilops tauschii.</title>
        <authorList>
            <person name="Luo M.C."/>
            <person name="Gu Y.Q."/>
            <person name="Puiu D."/>
            <person name="Wang H."/>
            <person name="Twardziok S.O."/>
            <person name="Deal K.R."/>
            <person name="Huo N."/>
            <person name="Zhu T."/>
            <person name="Wang L."/>
            <person name="Wang Y."/>
            <person name="McGuire P.E."/>
            <person name="Liu S."/>
            <person name="Long H."/>
            <person name="Ramasamy R.K."/>
            <person name="Rodriguez J.C."/>
            <person name="Van S.L."/>
            <person name="Yuan L."/>
            <person name="Wang Z."/>
            <person name="Xia Z."/>
            <person name="Xiao L."/>
            <person name="Anderson O.D."/>
            <person name="Ouyang S."/>
            <person name="Liang Y."/>
            <person name="Zimin A.V."/>
            <person name="Pertea G."/>
            <person name="Qi P."/>
            <person name="Bennetzen J.L."/>
            <person name="Dai X."/>
            <person name="Dawson M.W."/>
            <person name="Muller H.G."/>
            <person name="Kugler K."/>
            <person name="Rivarola-Duarte L."/>
            <person name="Spannagl M."/>
            <person name="Mayer K.F.X."/>
            <person name="Lu F.H."/>
            <person name="Bevan M.W."/>
            <person name="Leroy P."/>
            <person name="Li P."/>
            <person name="You F.M."/>
            <person name="Sun Q."/>
            <person name="Liu Z."/>
            <person name="Lyons E."/>
            <person name="Wicker T."/>
            <person name="Salzberg S.L."/>
            <person name="Devos K.M."/>
            <person name="Dvorak J."/>
        </authorList>
    </citation>
    <scope>NUCLEOTIDE SEQUENCE [LARGE SCALE GENOMIC DNA]</scope>
    <source>
        <strain evidence="1">cv. AL8/78</strain>
    </source>
</reference>
<evidence type="ECO:0000313" key="2">
    <source>
        <dbReference type="Proteomes" id="UP000015105"/>
    </source>
</evidence>
<evidence type="ECO:0000313" key="1">
    <source>
        <dbReference type="EnsemblPlants" id="AET5Gv20399000.27"/>
    </source>
</evidence>
<dbReference type="EnsemblPlants" id="AET5Gv20399000.27">
    <property type="protein sequence ID" value="AET5Gv20399000.27"/>
    <property type="gene ID" value="AET5Gv20399000"/>
</dbReference>
<dbReference type="Proteomes" id="UP000015105">
    <property type="component" value="Chromosome 5D"/>
</dbReference>
<reference evidence="1" key="4">
    <citation type="submission" date="2019-03" db="UniProtKB">
        <authorList>
            <consortium name="EnsemblPlants"/>
        </authorList>
    </citation>
    <scope>IDENTIFICATION</scope>
</reference>
<keyword evidence="2" id="KW-1185">Reference proteome</keyword>
<reference evidence="1" key="5">
    <citation type="journal article" date="2021" name="G3 (Bethesda)">
        <title>Aegilops tauschii genome assembly Aet v5.0 features greater sequence contiguity and improved annotation.</title>
        <authorList>
            <person name="Wang L."/>
            <person name="Zhu T."/>
            <person name="Rodriguez J.C."/>
            <person name="Deal K.R."/>
            <person name="Dubcovsky J."/>
            <person name="McGuire P.E."/>
            <person name="Lux T."/>
            <person name="Spannagl M."/>
            <person name="Mayer K.F.X."/>
            <person name="Baldrich P."/>
            <person name="Meyers B.C."/>
            <person name="Huo N."/>
            <person name="Gu Y.Q."/>
            <person name="Zhou H."/>
            <person name="Devos K.M."/>
            <person name="Bennetzen J.L."/>
            <person name="Unver T."/>
            <person name="Budak H."/>
            <person name="Gulick P.J."/>
            <person name="Galiba G."/>
            <person name="Kalapos B."/>
            <person name="Nelson D.R."/>
            <person name="Li P."/>
            <person name="You F.M."/>
            <person name="Luo M.C."/>
            <person name="Dvorak J."/>
        </authorList>
    </citation>
    <scope>NUCLEOTIDE SEQUENCE [LARGE SCALE GENOMIC DNA]</scope>
    <source>
        <strain evidence="1">cv. AL8/78</strain>
    </source>
</reference>
<sequence>SSGTGAGAPPIPSSLRDHAARSSERAYTVQIASRNLARACMLTLFTHLGAPL</sequence>
<reference evidence="2" key="2">
    <citation type="journal article" date="2017" name="Nat. Plants">
        <title>The Aegilops tauschii genome reveals multiple impacts of transposons.</title>
        <authorList>
            <person name="Zhao G."/>
            <person name="Zou C."/>
            <person name="Li K."/>
            <person name="Wang K."/>
            <person name="Li T."/>
            <person name="Gao L."/>
            <person name="Zhang X."/>
            <person name="Wang H."/>
            <person name="Yang Z."/>
            <person name="Liu X."/>
            <person name="Jiang W."/>
            <person name="Mao L."/>
            <person name="Kong X."/>
            <person name="Jiao Y."/>
            <person name="Jia J."/>
        </authorList>
    </citation>
    <scope>NUCLEOTIDE SEQUENCE [LARGE SCALE GENOMIC DNA]</scope>
    <source>
        <strain evidence="2">cv. AL8/78</strain>
    </source>
</reference>